<evidence type="ECO:0000313" key="3">
    <source>
        <dbReference type="EMBL" id="PLW15147.1"/>
    </source>
</evidence>
<gene>
    <name evidence="4" type="ORF">PCANC_02476</name>
    <name evidence="3" type="ORF">PCANC_15945</name>
</gene>
<keyword evidence="1" id="KW-0812">Transmembrane</keyword>
<dbReference type="STRING" id="200324.A0A2N5SPG5"/>
<dbReference type="EMBL" id="PGCJ01000903">
    <property type="protein sequence ID" value="PLW15147.1"/>
    <property type="molecule type" value="Genomic_DNA"/>
</dbReference>
<keyword evidence="1" id="KW-0472">Membrane</keyword>
<proteinExistence type="predicted"/>
<dbReference type="InterPro" id="IPR024382">
    <property type="entry name" value="Vps3844_C"/>
</dbReference>
<dbReference type="EMBL" id="PGCJ01000012">
    <property type="protein sequence ID" value="PLW57324.1"/>
    <property type="molecule type" value="Genomic_DNA"/>
</dbReference>
<feature type="domain" description="Vacuolar sorting protein Vps3844 C-terminal" evidence="2">
    <location>
        <begin position="395"/>
        <end position="493"/>
    </location>
</feature>
<dbReference type="Proteomes" id="UP000235388">
    <property type="component" value="Unassembled WGS sequence"/>
</dbReference>
<dbReference type="OrthoDB" id="5583277at2759"/>
<keyword evidence="5" id="KW-1185">Reference proteome</keyword>
<feature type="transmembrane region" description="Helical" evidence="1">
    <location>
        <begin position="459"/>
        <end position="481"/>
    </location>
</feature>
<evidence type="ECO:0000256" key="1">
    <source>
        <dbReference type="SAM" id="Phobius"/>
    </source>
</evidence>
<evidence type="ECO:0000259" key="2">
    <source>
        <dbReference type="Pfam" id="PF12955"/>
    </source>
</evidence>
<sequence length="503" mass="54842">MTNDVECHFQQKLEQTNSIPAAIRQQPMMPQVMNRFTSAVLLLLPSLASGQLNAHLYLRTLAPTQTMPVPLSTPELNAILSHRLNISHFESLPASLHPTTIKSQLVLGHTTSDLPQSEPAIQQSKLLVALYGNDGQTVLPEEFLTTMQSFSIPNPPDTLSFDALMAIYVGRMVDTMRVPLDTMYGVQAFVQAYHDGMGLDLRANLDEWAADWADSIPAWRHWLAHISSDPMQTSTSTTPLSQSVNPEIRFREAIKEYGALDAPAYQLLDDLNSLDRFVHSSQWGPVSFLRLSGLQQVRQRHGESSLQYRVSLGALKASLEAVLGDARVQGMETMVVAVPGQPTHARLGKRTSLSILSPFKTSEQSFVRRDLIDRRRSVFGSAAASMPIIPSSRTCFATKDACLSATDACNGHGSCTQGVKTSGGKCFACLCQKSNDVKTGKVTYWSGDSCQKQDISSGFVLLLGSAIALVLLFALAVRMLASVGSESLPQQLASINGHSKKID</sequence>
<accession>A0A2N5SPG5</accession>
<protein>
    <recommendedName>
        <fullName evidence="2">Vacuolar sorting protein Vps3844 C-terminal domain-containing protein</fullName>
    </recommendedName>
</protein>
<dbReference type="PANTHER" id="PTHR36853:SF1">
    <property type="entry name" value="DUF3844 DOMAIN-CONTAINING PROTEIN"/>
    <property type="match status" value="1"/>
</dbReference>
<dbReference type="InterPro" id="IPR053065">
    <property type="entry name" value="Archenteron_Induction-Rel"/>
</dbReference>
<name>A0A2N5SPG5_9BASI</name>
<reference evidence="3 5" key="1">
    <citation type="submission" date="2017-11" db="EMBL/GenBank/DDBJ databases">
        <title>De novo assembly and phasing of dikaryotic genomes from two isolates of Puccinia coronata f. sp. avenae, the causal agent of oat crown rust.</title>
        <authorList>
            <person name="Miller M.E."/>
            <person name="Zhang Y."/>
            <person name="Omidvar V."/>
            <person name="Sperschneider J."/>
            <person name="Schwessinger B."/>
            <person name="Raley C."/>
            <person name="Palmer J.M."/>
            <person name="Garnica D."/>
            <person name="Upadhyaya N."/>
            <person name="Rathjen J."/>
            <person name="Taylor J.M."/>
            <person name="Park R.F."/>
            <person name="Dodds P.N."/>
            <person name="Hirsch C.D."/>
            <person name="Kianian S.F."/>
            <person name="Figueroa M."/>
        </authorList>
    </citation>
    <scope>NUCLEOTIDE SEQUENCE [LARGE SCALE GENOMIC DNA]</scope>
    <source>
        <strain evidence="3">12NC29</strain>
    </source>
</reference>
<keyword evidence="1" id="KW-1133">Transmembrane helix</keyword>
<organism evidence="3 5">
    <name type="scientific">Puccinia coronata f. sp. avenae</name>
    <dbReference type="NCBI Taxonomy" id="200324"/>
    <lineage>
        <taxon>Eukaryota</taxon>
        <taxon>Fungi</taxon>
        <taxon>Dikarya</taxon>
        <taxon>Basidiomycota</taxon>
        <taxon>Pucciniomycotina</taxon>
        <taxon>Pucciniomycetes</taxon>
        <taxon>Pucciniales</taxon>
        <taxon>Pucciniaceae</taxon>
        <taxon>Puccinia</taxon>
    </lineage>
</organism>
<dbReference type="AlphaFoldDB" id="A0A2N5SPG5"/>
<dbReference type="GO" id="GO:0005783">
    <property type="term" value="C:endoplasmic reticulum"/>
    <property type="evidence" value="ECO:0007669"/>
    <property type="project" value="TreeGrafter"/>
</dbReference>
<dbReference type="PANTHER" id="PTHR36853">
    <property type="entry name" value="EXPRESSED PROTEIN"/>
    <property type="match status" value="1"/>
</dbReference>
<comment type="caution">
    <text evidence="3">The sequence shown here is derived from an EMBL/GenBank/DDBJ whole genome shotgun (WGS) entry which is preliminary data.</text>
</comment>
<evidence type="ECO:0000313" key="5">
    <source>
        <dbReference type="Proteomes" id="UP000235388"/>
    </source>
</evidence>
<evidence type="ECO:0000313" key="4">
    <source>
        <dbReference type="EMBL" id="PLW57324.1"/>
    </source>
</evidence>
<dbReference type="Pfam" id="PF12955">
    <property type="entry name" value="Vps3844_C"/>
    <property type="match status" value="1"/>
</dbReference>